<dbReference type="InterPro" id="IPR001375">
    <property type="entry name" value="Peptidase_S9_cat"/>
</dbReference>
<dbReference type="InterPro" id="IPR008536">
    <property type="entry name" value="DUF818"/>
</dbReference>
<dbReference type="InterPro" id="IPR029058">
    <property type="entry name" value="AB_hydrolase_fold"/>
</dbReference>
<proteinExistence type="predicted"/>
<dbReference type="Pfam" id="PF05677">
    <property type="entry name" value="DUF818"/>
    <property type="match status" value="1"/>
</dbReference>
<feature type="region of interest" description="Disordered" evidence="1">
    <location>
        <begin position="303"/>
        <end position="338"/>
    </location>
</feature>
<dbReference type="PANTHER" id="PTHR12277">
    <property type="entry name" value="ALPHA/BETA HYDROLASE DOMAIN-CONTAINING PROTEIN"/>
    <property type="match status" value="1"/>
</dbReference>
<keyword evidence="4" id="KW-1185">Reference proteome</keyword>
<sequence>MSSVLSAASGCDGFVCCVGCLSLVPGLVRRVVNQVAFFPPRPPGYHVTEEKQVFLVEADYGLSPLPDLTSEGIAVDTVRMWTRRGSVILGFHFRRSDSDRTLLFSHGNSTDIGIMFHHLKDMCVKLRCDVFAYEYSGYGESSGSPSEADLYSDIEAAYHYLTHDCGTPEEQIVCYGQSIGSVPSIDLASRTGVGGVVLHSALKSGLGVIHDMKQTYWFDVFQNAQRIKRVRSPVFVIHGTHDTEVPFEHGMTLYEACPKELAYDPWWVKEAGHNDIEINHRAMYFEQLARFLRSLDDQDRRWRRTDASDDADHDQGSDGGSQPLLSGGARGGPAGRRH</sequence>
<feature type="domain" description="Peptidase S9 prolyl oligopeptidase catalytic" evidence="2">
    <location>
        <begin position="213"/>
        <end position="293"/>
    </location>
</feature>
<evidence type="ECO:0000259" key="2">
    <source>
        <dbReference type="Pfam" id="PF00326"/>
    </source>
</evidence>
<dbReference type="Proteomes" id="UP001189429">
    <property type="component" value="Unassembled WGS sequence"/>
</dbReference>
<gene>
    <name evidence="3" type="ORF">PCOR1329_LOCUS74885</name>
</gene>
<dbReference type="Gene3D" id="3.40.50.1820">
    <property type="entry name" value="alpha/beta hydrolase"/>
    <property type="match status" value="1"/>
</dbReference>
<name>A0ABN9XE72_9DINO</name>
<reference evidence="3" key="1">
    <citation type="submission" date="2023-10" db="EMBL/GenBank/DDBJ databases">
        <authorList>
            <person name="Chen Y."/>
            <person name="Shah S."/>
            <person name="Dougan E. K."/>
            <person name="Thang M."/>
            <person name="Chan C."/>
        </authorList>
    </citation>
    <scope>NUCLEOTIDE SEQUENCE [LARGE SCALE GENOMIC DNA]</scope>
</reference>
<dbReference type="PANTHER" id="PTHR12277:SF81">
    <property type="entry name" value="PROTEIN ABHD13"/>
    <property type="match status" value="1"/>
</dbReference>
<evidence type="ECO:0000313" key="3">
    <source>
        <dbReference type="EMBL" id="CAK0896411.1"/>
    </source>
</evidence>
<dbReference type="SUPFAM" id="SSF53474">
    <property type="entry name" value="alpha/beta-Hydrolases"/>
    <property type="match status" value="1"/>
</dbReference>
<organism evidence="3 4">
    <name type="scientific">Prorocentrum cordatum</name>
    <dbReference type="NCBI Taxonomy" id="2364126"/>
    <lineage>
        <taxon>Eukaryota</taxon>
        <taxon>Sar</taxon>
        <taxon>Alveolata</taxon>
        <taxon>Dinophyceae</taxon>
        <taxon>Prorocentrales</taxon>
        <taxon>Prorocentraceae</taxon>
        <taxon>Prorocentrum</taxon>
    </lineage>
</organism>
<comment type="caution">
    <text evidence="3">The sequence shown here is derived from an EMBL/GenBank/DDBJ whole genome shotgun (WGS) entry which is preliminary data.</text>
</comment>
<protein>
    <recommendedName>
        <fullName evidence="2">Peptidase S9 prolyl oligopeptidase catalytic domain-containing protein</fullName>
    </recommendedName>
</protein>
<feature type="compositionally biased region" description="Gly residues" evidence="1">
    <location>
        <begin position="328"/>
        <end position="338"/>
    </location>
</feature>
<accession>A0ABN9XE72</accession>
<dbReference type="EMBL" id="CAUYUJ010020182">
    <property type="protein sequence ID" value="CAK0896411.1"/>
    <property type="molecule type" value="Genomic_DNA"/>
</dbReference>
<dbReference type="Pfam" id="PF00326">
    <property type="entry name" value="Peptidase_S9"/>
    <property type="match status" value="1"/>
</dbReference>
<evidence type="ECO:0000256" key="1">
    <source>
        <dbReference type="SAM" id="MobiDB-lite"/>
    </source>
</evidence>
<evidence type="ECO:0000313" key="4">
    <source>
        <dbReference type="Proteomes" id="UP001189429"/>
    </source>
</evidence>